<evidence type="ECO:0000313" key="3">
    <source>
        <dbReference type="Proteomes" id="UP000027586"/>
    </source>
</evidence>
<feature type="domain" description="F-box" evidence="1">
    <location>
        <begin position="55"/>
        <end position="102"/>
    </location>
</feature>
<proteinExistence type="predicted"/>
<protein>
    <recommendedName>
        <fullName evidence="1">F-box domain-containing protein</fullName>
    </recommendedName>
</protein>
<dbReference type="Proteomes" id="UP000027586">
    <property type="component" value="Unassembled WGS sequence"/>
</dbReference>
<evidence type="ECO:0000259" key="1">
    <source>
        <dbReference type="PROSITE" id="PS50181"/>
    </source>
</evidence>
<dbReference type="SUPFAM" id="SSF52047">
    <property type="entry name" value="RNI-like"/>
    <property type="match status" value="2"/>
</dbReference>
<dbReference type="STRING" id="1263082.A0A068SAV4"/>
<gene>
    <name evidence="2" type="ORF">LCOR_09821.1</name>
</gene>
<evidence type="ECO:0000313" key="2">
    <source>
        <dbReference type="EMBL" id="CDH58977.1"/>
    </source>
</evidence>
<dbReference type="OrthoDB" id="2252477at2759"/>
<comment type="caution">
    <text evidence="2">The sequence shown here is derived from an EMBL/GenBank/DDBJ whole genome shotgun (WGS) entry which is preliminary data.</text>
</comment>
<reference evidence="2" key="1">
    <citation type="submission" date="2013-08" db="EMBL/GenBank/DDBJ databases">
        <title>Gene expansion shapes genome architecture in the human pathogen Lichtheimia corymbifera: an evolutionary genomics analysis in the ancient terrestrial Mucorales (Mucoromycotina).</title>
        <authorList>
            <person name="Schwartze V.U."/>
            <person name="Winter S."/>
            <person name="Shelest E."/>
            <person name="Marcet-Houben M."/>
            <person name="Horn F."/>
            <person name="Wehner S."/>
            <person name="Hoffmann K."/>
            <person name="Riege K."/>
            <person name="Sammeth M."/>
            <person name="Nowrousian M."/>
            <person name="Valiante V."/>
            <person name="Linde J."/>
            <person name="Jacobsen I.D."/>
            <person name="Marz M."/>
            <person name="Brakhage A.A."/>
            <person name="Gabaldon T."/>
            <person name="Bocker S."/>
            <person name="Voigt K."/>
        </authorList>
    </citation>
    <scope>NUCLEOTIDE SEQUENCE [LARGE SCALE GENOMIC DNA]</scope>
    <source>
        <strain evidence="2">FSU 9682</strain>
    </source>
</reference>
<dbReference type="Gene3D" id="1.20.1280.50">
    <property type="match status" value="1"/>
</dbReference>
<dbReference type="SMART" id="SM00256">
    <property type="entry name" value="FBOX"/>
    <property type="match status" value="1"/>
</dbReference>
<dbReference type="AlphaFoldDB" id="A0A068SAV4"/>
<dbReference type="Pfam" id="PF12937">
    <property type="entry name" value="F-box-like"/>
    <property type="match status" value="1"/>
</dbReference>
<dbReference type="PANTHER" id="PTHR38926:SF5">
    <property type="entry name" value="F-BOX AND LEUCINE-RICH REPEAT PROTEIN 6"/>
    <property type="match status" value="1"/>
</dbReference>
<dbReference type="InterPro" id="IPR032675">
    <property type="entry name" value="LRR_dom_sf"/>
</dbReference>
<dbReference type="InterPro" id="IPR036047">
    <property type="entry name" value="F-box-like_dom_sf"/>
</dbReference>
<dbReference type="EMBL" id="CBTN010000063">
    <property type="protein sequence ID" value="CDH58977.1"/>
    <property type="molecule type" value="Genomic_DNA"/>
</dbReference>
<dbReference type="PROSITE" id="PS50181">
    <property type="entry name" value="FBOX"/>
    <property type="match status" value="1"/>
</dbReference>
<sequence length="639" mass="72404">MLNLLSQLTLALPRSWHGNNHHRNAALTTILPTTTTIPAATTITTTTTASMPLLGALVNRLPYDILLLIFSQLELGDRIRCMRVCYTWRALLMEWPGMWDTLSTKDGCNIGYDLAPYVQYIRGKAVKRILYDEMDIRQRVRHEDETMLQKMMDLLVERNCSNVSQVSIHGQLASDGVLSRLMDLTCHNLQHLDIKCTNKRSGISWIRILDTALRTCPQLESLVCSISSNHTAVAMETEDMAFQNIPPHQHLASLTLFAPVNRTSTIEPTSILDSIVPLLPKLRRLAATTGTSNIHTGWVLDAIMDHCPHIDSIRIHPEVSSTLDGSNNTLGGLRELAIGGCSTAIQDHVHQIIERHHDTLQILLLDDNDDDTDTTFALLSTLELPQLQTFHWSSTGRPQQILTNREAVDHLGSFLAQAPHIQELTLIDRRGIIHDITMIQPLSQLQTLYLQYCPHLSPSALARLFSSCPSLAYLTLHSTGACNVDTIAHILATPTTHLKKLRIMHCSQVQVDDALVRALQRKKSKEYLLDDLQMTCYTQSEDSIICQGRLLERLLDTLEANAIARHWKLNLNRSTDHYPLPDLPLVTDTYWRRRNGYYRQKLMDMDHDGVVDERSFTTTIPKPKRSMTLKERLLKRHKQ</sequence>
<dbReference type="VEuPathDB" id="FungiDB:LCOR_09821.1"/>
<dbReference type="SUPFAM" id="SSF81383">
    <property type="entry name" value="F-box domain"/>
    <property type="match status" value="1"/>
</dbReference>
<accession>A0A068SAV4</accession>
<dbReference type="PANTHER" id="PTHR38926">
    <property type="entry name" value="F-BOX DOMAIN CONTAINING PROTEIN, EXPRESSED"/>
    <property type="match status" value="1"/>
</dbReference>
<keyword evidence="3" id="KW-1185">Reference proteome</keyword>
<dbReference type="InterPro" id="IPR001810">
    <property type="entry name" value="F-box_dom"/>
</dbReference>
<name>A0A068SAV4_9FUNG</name>
<dbReference type="CDD" id="cd09917">
    <property type="entry name" value="F-box_SF"/>
    <property type="match status" value="1"/>
</dbReference>
<dbReference type="Gene3D" id="3.80.10.10">
    <property type="entry name" value="Ribonuclease Inhibitor"/>
    <property type="match status" value="1"/>
</dbReference>
<organism evidence="2 3">
    <name type="scientific">Lichtheimia corymbifera JMRC:FSU:9682</name>
    <dbReference type="NCBI Taxonomy" id="1263082"/>
    <lineage>
        <taxon>Eukaryota</taxon>
        <taxon>Fungi</taxon>
        <taxon>Fungi incertae sedis</taxon>
        <taxon>Mucoromycota</taxon>
        <taxon>Mucoromycotina</taxon>
        <taxon>Mucoromycetes</taxon>
        <taxon>Mucorales</taxon>
        <taxon>Lichtheimiaceae</taxon>
        <taxon>Lichtheimia</taxon>
    </lineage>
</organism>